<feature type="signal peptide" evidence="1">
    <location>
        <begin position="1"/>
        <end position="21"/>
    </location>
</feature>
<dbReference type="Proteomes" id="UP000823895">
    <property type="component" value="Unassembled WGS sequence"/>
</dbReference>
<dbReference type="InterPro" id="IPR013830">
    <property type="entry name" value="SGNH_hydro"/>
</dbReference>
<dbReference type="EMBL" id="DWWI01000257">
    <property type="protein sequence ID" value="HJC44413.1"/>
    <property type="molecule type" value="Genomic_DNA"/>
</dbReference>
<dbReference type="GO" id="GO:0004622">
    <property type="term" value="F:phosphatidylcholine lysophospholipase activity"/>
    <property type="evidence" value="ECO:0007669"/>
    <property type="project" value="TreeGrafter"/>
</dbReference>
<dbReference type="Gene3D" id="3.40.50.1110">
    <property type="entry name" value="SGNH hydrolase"/>
    <property type="match status" value="1"/>
</dbReference>
<protein>
    <submittedName>
        <fullName evidence="3">SGNH/GDSL hydrolase family protein</fullName>
    </submittedName>
</protein>
<keyword evidence="3" id="KW-0378">Hydrolase</keyword>
<accession>A0A9D2T282</accession>
<dbReference type="InterPro" id="IPR051532">
    <property type="entry name" value="Ester_Hydrolysis_Enzymes"/>
</dbReference>
<proteinExistence type="predicted"/>
<dbReference type="Pfam" id="PF13472">
    <property type="entry name" value="Lipase_GDSL_2"/>
    <property type="match status" value="1"/>
</dbReference>
<feature type="chain" id="PRO_5039534024" evidence="1">
    <location>
        <begin position="22"/>
        <end position="298"/>
    </location>
</feature>
<keyword evidence="1" id="KW-0732">Signal</keyword>
<reference evidence="3" key="2">
    <citation type="submission" date="2021-04" db="EMBL/GenBank/DDBJ databases">
        <authorList>
            <person name="Gilroy R."/>
        </authorList>
    </citation>
    <scope>NUCLEOTIDE SEQUENCE</scope>
    <source>
        <strain evidence="3">CHK165-2605</strain>
    </source>
</reference>
<evidence type="ECO:0000313" key="4">
    <source>
        <dbReference type="Proteomes" id="UP000823895"/>
    </source>
</evidence>
<evidence type="ECO:0000313" key="3">
    <source>
        <dbReference type="EMBL" id="HJC44413.1"/>
    </source>
</evidence>
<evidence type="ECO:0000259" key="2">
    <source>
        <dbReference type="Pfam" id="PF13472"/>
    </source>
</evidence>
<gene>
    <name evidence="3" type="ORF">H9756_12200</name>
</gene>
<sequence length="298" mass="32786">MIRKIMQTAAVVLLTGVLAVAAVTTYVTVPDEPAADKETQAEDAGTIESVTASSLAGRQDVYVTVLGDSIAKGYSGDESVAIEPYSSLAMEQMADEEDFQYEIMNYARNGLDSAGMIDRILADEEVRKNVGRSDVIFITVGSNDLLNECKSAVQEILDTDTKFKSAGEALKVLRESVTGNPLLVFKIIEALEQWDYQSFEANWTEMMQQINSLKKEGAWIIVTNIYNPVANLNIPSTMDRGVENVIRNMNQIIEDHAEEYGYQVADIFSSEVCDHVQPDGLHPDQTGQQIIADQICGE</sequence>
<name>A0A9D2T282_9FIRM</name>
<dbReference type="PANTHER" id="PTHR30383:SF5">
    <property type="entry name" value="SGNH HYDROLASE-TYPE ESTERASE DOMAIN-CONTAINING PROTEIN"/>
    <property type="match status" value="1"/>
</dbReference>
<dbReference type="InterPro" id="IPR036514">
    <property type="entry name" value="SGNH_hydro_sf"/>
</dbReference>
<dbReference type="SUPFAM" id="SSF52266">
    <property type="entry name" value="SGNH hydrolase"/>
    <property type="match status" value="1"/>
</dbReference>
<evidence type="ECO:0000256" key="1">
    <source>
        <dbReference type="SAM" id="SignalP"/>
    </source>
</evidence>
<reference evidence="3" key="1">
    <citation type="journal article" date="2021" name="PeerJ">
        <title>Extensive microbial diversity within the chicken gut microbiome revealed by metagenomics and culture.</title>
        <authorList>
            <person name="Gilroy R."/>
            <person name="Ravi A."/>
            <person name="Getino M."/>
            <person name="Pursley I."/>
            <person name="Horton D.L."/>
            <person name="Alikhan N.F."/>
            <person name="Baker D."/>
            <person name="Gharbi K."/>
            <person name="Hall N."/>
            <person name="Watson M."/>
            <person name="Adriaenssens E.M."/>
            <person name="Foster-Nyarko E."/>
            <person name="Jarju S."/>
            <person name="Secka A."/>
            <person name="Antonio M."/>
            <person name="Oren A."/>
            <person name="Chaudhuri R.R."/>
            <person name="La Ragione R."/>
            <person name="Hildebrand F."/>
            <person name="Pallen M.J."/>
        </authorList>
    </citation>
    <scope>NUCLEOTIDE SEQUENCE</scope>
    <source>
        <strain evidence="3">CHK165-2605</strain>
    </source>
</reference>
<dbReference type="AlphaFoldDB" id="A0A9D2T282"/>
<feature type="domain" description="SGNH hydrolase-type esterase" evidence="2">
    <location>
        <begin position="65"/>
        <end position="290"/>
    </location>
</feature>
<comment type="caution">
    <text evidence="3">The sequence shown here is derived from an EMBL/GenBank/DDBJ whole genome shotgun (WGS) entry which is preliminary data.</text>
</comment>
<organism evidence="3 4">
    <name type="scientific">Candidatus Mediterraneibacter gallistercoris</name>
    <dbReference type="NCBI Taxonomy" id="2838671"/>
    <lineage>
        <taxon>Bacteria</taxon>
        <taxon>Bacillati</taxon>
        <taxon>Bacillota</taxon>
        <taxon>Clostridia</taxon>
        <taxon>Lachnospirales</taxon>
        <taxon>Lachnospiraceae</taxon>
        <taxon>Mediterraneibacter</taxon>
    </lineage>
</organism>
<dbReference type="PANTHER" id="PTHR30383">
    <property type="entry name" value="THIOESTERASE 1/PROTEASE 1/LYSOPHOSPHOLIPASE L1"/>
    <property type="match status" value="1"/>
</dbReference>